<dbReference type="RefSeq" id="WP_343773887.1">
    <property type="nucleotide sequence ID" value="NZ_BAAADV010000003.1"/>
</dbReference>
<gene>
    <name evidence="1" type="ORF">GCM10009020_20300</name>
</gene>
<dbReference type="PROSITE" id="PS51318">
    <property type="entry name" value="TAT"/>
    <property type="match status" value="1"/>
</dbReference>
<reference evidence="1 2" key="1">
    <citation type="journal article" date="2019" name="Int. J. Syst. Evol. Microbiol.">
        <title>The Global Catalogue of Microorganisms (GCM) 10K type strain sequencing project: providing services to taxonomists for standard genome sequencing and annotation.</title>
        <authorList>
            <consortium name="The Broad Institute Genomics Platform"/>
            <consortium name="The Broad Institute Genome Sequencing Center for Infectious Disease"/>
            <person name="Wu L."/>
            <person name="Ma J."/>
        </authorList>
    </citation>
    <scope>NUCLEOTIDE SEQUENCE [LARGE SCALE GENOMIC DNA]</scope>
    <source>
        <strain evidence="1 2">JCM 16328</strain>
    </source>
</reference>
<organism evidence="1 2">
    <name type="scientific">Natronoarchaeum mannanilyticum</name>
    <dbReference type="NCBI Taxonomy" id="926360"/>
    <lineage>
        <taxon>Archaea</taxon>
        <taxon>Methanobacteriati</taxon>
        <taxon>Methanobacteriota</taxon>
        <taxon>Stenosarchaea group</taxon>
        <taxon>Halobacteria</taxon>
        <taxon>Halobacteriales</taxon>
        <taxon>Natronoarchaeaceae</taxon>
    </lineage>
</organism>
<dbReference type="InterPro" id="IPR006311">
    <property type="entry name" value="TAT_signal"/>
</dbReference>
<dbReference type="Proteomes" id="UP001500420">
    <property type="component" value="Unassembled WGS sequence"/>
</dbReference>
<dbReference type="EMBL" id="BAAADV010000003">
    <property type="protein sequence ID" value="GAA0673261.1"/>
    <property type="molecule type" value="Genomic_DNA"/>
</dbReference>
<evidence type="ECO:0000313" key="2">
    <source>
        <dbReference type="Proteomes" id="UP001500420"/>
    </source>
</evidence>
<sequence>MSERTRRSVLKAAGASLAATTVAAGVGAATSDSGWTVAESPVDGTLHDVQYTARDAHAVGGGGVVIRRTDEGWRKLLDGGPTGNGNNLYGAAATDDGKRLWFVGSSGAIGEYDVETGNLEDRSAPMDVTNNFNDVAVVGSAGDAEVYVAGDSGKIYYSFANGEEGTWDYVTPGSGSALPAIETFGARSAHAIDTNGRVFETTDGVTWEPIGIEDADVTFYGLDSDGRDDVTVSGGNASVFEWNGSQWTPESLGDADLLDVETEDGDGVAVGGGGTIFERAGGRWSQVDTPTGANLKAGAGDDLAVGASGIVLER</sequence>
<comment type="caution">
    <text evidence="1">The sequence shown here is derived from an EMBL/GenBank/DDBJ whole genome shotgun (WGS) entry which is preliminary data.</text>
</comment>
<keyword evidence="2" id="KW-1185">Reference proteome</keyword>
<protein>
    <submittedName>
        <fullName evidence="1">Uncharacterized protein</fullName>
    </submittedName>
</protein>
<accession>A0AAV3T984</accession>
<dbReference type="AlphaFoldDB" id="A0AAV3T984"/>
<name>A0AAV3T984_9EURY</name>
<proteinExistence type="predicted"/>
<dbReference type="SUPFAM" id="SSF89372">
    <property type="entry name" value="Fucose-specific lectin"/>
    <property type="match status" value="1"/>
</dbReference>
<evidence type="ECO:0000313" key="1">
    <source>
        <dbReference type="EMBL" id="GAA0673261.1"/>
    </source>
</evidence>